<protein>
    <submittedName>
        <fullName evidence="1">Uncharacterized protein</fullName>
    </submittedName>
</protein>
<gene>
    <name evidence="1" type="ORF">FOZ63_026939</name>
</gene>
<keyword evidence="2" id="KW-1185">Reference proteome</keyword>
<dbReference type="Proteomes" id="UP000553632">
    <property type="component" value="Unassembled WGS sequence"/>
</dbReference>
<dbReference type="InterPro" id="IPR036322">
    <property type="entry name" value="WD40_repeat_dom_sf"/>
</dbReference>
<organism evidence="1 2">
    <name type="scientific">Perkinsus olseni</name>
    <name type="common">Perkinsus atlanticus</name>
    <dbReference type="NCBI Taxonomy" id="32597"/>
    <lineage>
        <taxon>Eukaryota</taxon>
        <taxon>Sar</taxon>
        <taxon>Alveolata</taxon>
        <taxon>Perkinsozoa</taxon>
        <taxon>Perkinsea</taxon>
        <taxon>Perkinsida</taxon>
        <taxon>Perkinsidae</taxon>
        <taxon>Perkinsus</taxon>
    </lineage>
</organism>
<name>A0A7J6TG42_PEROL</name>
<dbReference type="SUPFAM" id="SSF50978">
    <property type="entry name" value="WD40 repeat-like"/>
    <property type="match status" value="1"/>
</dbReference>
<feature type="non-terminal residue" evidence="1">
    <location>
        <position position="1"/>
    </location>
</feature>
<proteinExistence type="predicted"/>
<reference evidence="1 2" key="1">
    <citation type="submission" date="2020-04" db="EMBL/GenBank/DDBJ databases">
        <title>Perkinsus olseni comparative genomics.</title>
        <authorList>
            <person name="Bogema D.R."/>
        </authorList>
    </citation>
    <scope>NUCLEOTIDE SEQUENCE [LARGE SCALE GENOMIC DNA]</scope>
    <source>
        <strain evidence="1 2">ATCC PRA-207</strain>
    </source>
</reference>
<dbReference type="AlphaFoldDB" id="A0A7J6TG42"/>
<dbReference type="EMBL" id="JABANO010011527">
    <property type="protein sequence ID" value="KAF4743330.1"/>
    <property type="molecule type" value="Genomic_DNA"/>
</dbReference>
<comment type="caution">
    <text evidence="1">The sequence shown here is derived from an EMBL/GenBank/DDBJ whole genome shotgun (WGS) entry which is preliminary data.</text>
</comment>
<sequence>MDLFSFAVSGFKAVQTVHSCYTKAKELHTLATKDIAVNVDKLAAALQCLQAPLRLAQLLHTRMPTSEVVSAAVGLARQALHEAEELIDTLMSLEFNDGDTNDASPKEEVGVGVIGAEEQARRLRDVISDVSLAAQMLTLSLTAVRSALPISDGMEAIIGRWDFDQLAFSEALTVMRQLDMGRVSSRGVLLATGQLWKWRPGASTATKHKLLLEPQFFCSARLALADKDDTLVSLVLTPVEDSTEPVDGADTVQVVITEDGLHDFRIRLPDVSTGALSLLATADNTTDDVLERSLCFVWTDEENTCRYALEFECCGSAKMTAEVFEMVLYLSMARNSMEHPDLGIDQWEEEELRTFVVDRLKVIFEKSTSCDMTSSMDSLSINLIMGGAAAPVFVHEAVLAYRVGNVLCVWNTETEECSYCRMPPEQDGPQQLLGSHSGRLILSSKSRDGAAKVMIYPIGRKSLEAATEITVVVDKGCTGLTAVALSSCATRLFALAGTPGQQHLAVYSTETRQALPGLEWVQLPSGCPSQRFTRILPYPKHKDLLAVIGDQEVVVASLEKTYETFMVTKYASDAITDLLNAHRTKAPWALSVAAWCPTGHLLVATSAGLLLCLSIEQRKEPLTVEESRRRAGSDNELLSVHFVIGMEDLGSIQHMFFCGDKTTLITVHTSNQVNFWAFHKD</sequence>
<evidence type="ECO:0000313" key="2">
    <source>
        <dbReference type="Proteomes" id="UP000553632"/>
    </source>
</evidence>
<accession>A0A7J6TG42</accession>
<evidence type="ECO:0000313" key="1">
    <source>
        <dbReference type="EMBL" id="KAF4743330.1"/>
    </source>
</evidence>